<dbReference type="Proteomes" id="UP000245217">
    <property type="component" value="Unassembled WGS sequence"/>
</dbReference>
<proteinExistence type="predicted"/>
<dbReference type="EMBL" id="QEWV01000003">
    <property type="protein sequence ID" value="PWD92987.1"/>
    <property type="molecule type" value="Genomic_DNA"/>
</dbReference>
<evidence type="ECO:0000313" key="1">
    <source>
        <dbReference type="EMBL" id="PWD92987.1"/>
    </source>
</evidence>
<name>A0ABX5L3A6_9GAMM</name>
<organism evidence="1 2">
    <name type="scientific">Ignatzschineria cameli</name>
    <dbReference type="NCBI Taxonomy" id="2182793"/>
    <lineage>
        <taxon>Bacteria</taxon>
        <taxon>Pseudomonadati</taxon>
        <taxon>Pseudomonadota</taxon>
        <taxon>Gammaproteobacteria</taxon>
        <taxon>Cardiobacteriales</taxon>
        <taxon>Ignatzschineriaceae</taxon>
        <taxon>Ignatzschineria</taxon>
    </lineage>
</organism>
<protein>
    <submittedName>
        <fullName evidence="1">Uncharacterized protein</fullName>
    </submittedName>
</protein>
<accession>A0ABX5L3A6</accession>
<sequence>MTGSTLISIEMKGRYPANLIEGYLLLNQLSGGDDALCKLTILFKIYLKLKSKSAVNEFINRFNK</sequence>
<comment type="caution">
    <text evidence="1">The sequence shown here is derived from an EMBL/GenBank/DDBJ whole genome shotgun (WGS) entry which is preliminary data.</text>
</comment>
<evidence type="ECO:0000313" key="2">
    <source>
        <dbReference type="Proteomes" id="UP000245217"/>
    </source>
</evidence>
<keyword evidence="2" id="KW-1185">Reference proteome</keyword>
<gene>
    <name evidence="1" type="ORF">DC078_03990</name>
</gene>
<reference evidence="2" key="1">
    <citation type="submission" date="2018-05" db="EMBL/GenBank/DDBJ databases">
        <title>Ignatzschineria dubaiensis sp. nov., isolated from necrotic foot tissues of dromedaries (Camelus dromedarius) and associated maggots in Dubai, United Arab Emirates.</title>
        <authorList>
            <person name="Tsang C.C."/>
            <person name="Tang J.Y.M."/>
            <person name="Fong J.Y.H."/>
            <person name="Kinne J."/>
            <person name="Lee H.H."/>
            <person name="Joseph M."/>
            <person name="Jose S."/>
            <person name="Schuster R.K."/>
            <person name="Tang Y."/>
            <person name="Sivakumar S."/>
            <person name="Chen J.H.K."/>
            <person name="Teng J.L.L."/>
            <person name="Lau S.K.P."/>
            <person name="Wernery U."/>
            <person name="Woo P.C.Y."/>
        </authorList>
    </citation>
    <scope>NUCLEOTIDE SEQUENCE [LARGE SCALE GENOMIC DNA]</scope>
    <source>
        <strain evidence="2">UAE-HKU58</strain>
    </source>
</reference>